<name>K4AHM0_SETIT</name>
<dbReference type="EnsemblPlants" id="KQK90425">
    <property type="protein sequence ID" value="KQK90425"/>
    <property type="gene ID" value="SETIT_038377mg"/>
</dbReference>
<accession>K4AHM0</accession>
<dbReference type="HOGENOM" id="CLU_2744877_0_0_1"/>
<feature type="compositionally biased region" description="Polar residues" evidence="1">
    <location>
        <begin position="22"/>
        <end position="37"/>
    </location>
</feature>
<evidence type="ECO:0000313" key="2">
    <source>
        <dbReference type="EnsemblPlants" id="KQK90425"/>
    </source>
</evidence>
<organism evidence="2 3">
    <name type="scientific">Setaria italica</name>
    <name type="common">Foxtail millet</name>
    <name type="synonym">Panicum italicum</name>
    <dbReference type="NCBI Taxonomy" id="4555"/>
    <lineage>
        <taxon>Eukaryota</taxon>
        <taxon>Viridiplantae</taxon>
        <taxon>Streptophyta</taxon>
        <taxon>Embryophyta</taxon>
        <taxon>Tracheophyta</taxon>
        <taxon>Spermatophyta</taxon>
        <taxon>Magnoliopsida</taxon>
        <taxon>Liliopsida</taxon>
        <taxon>Poales</taxon>
        <taxon>Poaceae</taxon>
        <taxon>PACMAD clade</taxon>
        <taxon>Panicoideae</taxon>
        <taxon>Panicodae</taxon>
        <taxon>Paniceae</taxon>
        <taxon>Cenchrinae</taxon>
        <taxon>Setaria</taxon>
    </lineage>
</organism>
<protein>
    <submittedName>
        <fullName evidence="2">Uncharacterized protein</fullName>
    </submittedName>
</protein>
<dbReference type="InParanoid" id="K4AHM0"/>
<proteinExistence type="predicted"/>
<evidence type="ECO:0000256" key="1">
    <source>
        <dbReference type="SAM" id="MobiDB-lite"/>
    </source>
</evidence>
<reference evidence="2" key="2">
    <citation type="submission" date="2018-08" db="UniProtKB">
        <authorList>
            <consortium name="EnsemblPlants"/>
        </authorList>
    </citation>
    <scope>IDENTIFICATION</scope>
    <source>
        <strain evidence="2">Yugu1</strain>
    </source>
</reference>
<feature type="region of interest" description="Disordered" evidence="1">
    <location>
        <begin position="18"/>
        <end position="43"/>
    </location>
</feature>
<dbReference type="AlphaFoldDB" id="K4AHM0"/>
<dbReference type="Gramene" id="KQK90425">
    <property type="protein sequence ID" value="KQK90425"/>
    <property type="gene ID" value="SETIT_038377mg"/>
</dbReference>
<dbReference type="EMBL" id="AGNK02005935">
    <property type="status" value="NOT_ANNOTATED_CDS"/>
    <property type="molecule type" value="Genomic_DNA"/>
</dbReference>
<dbReference type="Proteomes" id="UP000004995">
    <property type="component" value="Unassembled WGS sequence"/>
</dbReference>
<sequence length="71" mass="8240">MQVSTKNSYRSSSWLLNHKTNHIPNNNPTTLKRSSNKFGEKKENDREEISFMCSWLAQRNHRTNLGFNGAS</sequence>
<keyword evidence="3" id="KW-1185">Reference proteome</keyword>
<reference evidence="3" key="1">
    <citation type="journal article" date="2012" name="Nat. Biotechnol.">
        <title>Reference genome sequence of the model plant Setaria.</title>
        <authorList>
            <person name="Bennetzen J.L."/>
            <person name="Schmutz J."/>
            <person name="Wang H."/>
            <person name="Percifield R."/>
            <person name="Hawkins J."/>
            <person name="Pontaroli A.C."/>
            <person name="Estep M."/>
            <person name="Feng L."/>
            <person name="Vaughn J.N."/>
            <person name="Grimwood J."/>
            <person name="Jenkins J."/>
            <person name="Barry K."/>
            <person name="Lindquist E."/>
            <person name="Hellsten U."/>
            <person name="Deshpande S."/>
            <person name="Wang X."/>
            <person name="Wu X."/>
            <person name="Mitros T."/>
            <person name="Triplett J."/>
            <person name="Yang X."/>
            <person name="Ye C.Y."/>
            <person name="Mauro-Herrera M."/>
            <person name="Wang L."/>
            <person name="Li P."/>
            <person name="Sharma M."/>
            <person name="Sharma R."/>
            <person name="Ronald P.C."/>
            <person name="Panaud O."/>
            <person name="Kellogg E.A."/>
            <person name="Brutnell T.P."/>
            <person name="Doust A.N."/>
            <person name="Tuskan G.A."/>
            <person name="Rokhsar D."/>
            <person name="Devos K.M."/>
        </authorList>
    </citation>
    <scope>NUCLEOTIDE SEQUENCE [LARGE SCALE GENOMIC DNA]</scope>
    <source>
        <strain evidence="3">cv. Yugu1</strain>
    </source>
</reference>
<evidence type="ECO:0000313" key="3">
    <source>
        <dbReference type="Proteomes" id="UP000004995"/>
    </source>
</evidence>